<evidence type="ECO:0000256" key="1">
    <source>
        <dbReference type="ARBA" id="ARBA00022801"/>
    </source>
</evidence>
<gene>
    <name evidence="3" type="ORF">GNZ18_38355</name>
</gene>
<keyword evidence="4" id="KW-1185">Reference proteome</keyword>
<keyword evidence="1" id="KW-0378">Hydrolase</keyword>
<dbReference type="InterPro" id="IPR015797">
    <property type="entry name" value="NUDIX_hydrolase-like_dom_sf"/>
</dbReference>
<dbReference type="EMBL" id="WOFH01000020">
    <property type="protein sequence ID" value="MUN42412.1"/>
    <property type="molecule type" value="Genomic_DNA"/>
</dbReference>
<dbReference type="Gene3D" id="3.90.79.10">
    <property type="entry name" value="Nucleoside Triphosphate Pyrophosphohydrolase"/>
    <property type="match status" value="1"/>
</dbReference>
<dbReference type="AlphaFoldDB" id="A0A7K1LDB0"/>
<feature type="domain" description="Nudix hydrolase" evidence="2">
    <location>
        <begin position="26"/>
        <end position="156"/>
    </location>
</feature>
<evidence type="ECO:0000313" key="4">
    <source>
        <dbReference type="Proteomes" id="UP000432015"/>
    </source>
</evidence>
<dbReference type="InterPro" id="IPR000086">
    <property type="entry name" value="NUDIX_hydrolase_dom"/>
</dbReference>
<evidence type="ECO:0000259" key="2">
    <source>
        <dbReference type="PROSITE" id="PS51462"/>
    </source>
</evidence>
<protein>
    <submittedName>
        <fullName evidence="3">NUDIX domain-containing protein</fullName>
    </submittedName>
</protein>
<dbReference type="SUPFAM" id="SSF55811">
    <property type="entry name" value="Nudix"/>
    <property type="match status" value="1"/>
</dbReference>
<dbReference type="Pfam" id="PF00293">
    <property type="entry name" value="NUDIX"/>
    <property type="match status" value="1"/>
</dbReference>
<organism evidence="3 4">
    <name type="scientific">Actinomadura litoris</name>
    <dbReference type="NCBI Taxonomy" id="2678616"/>
    <lineage>
        <taxon>Bacteria</taxon>
        <taxon>Bacillati</taxon>
        <taxon>Actinomycetota</taxon>
        <taxon>Actinomycetes</taxon>
        <taxon>Streptosporangiales</taxon>
        <taxon>Thermomonosporaceae</taxon>
        <taxon>Actinomadura</taxon>
    </lineage>
</organism>
<proteinExistence type="predicted"/>
<dbReference type="PROSITE" id="PS00893">
    <property type="entry name" value="NUDIX_BOX"/>
    <property type="match status" value="1"/>
</dbReference>
<evidence type="ECO:0000313" key="3">
    <source>
        <dbReference type="EMBL" id="MUN42412.1"/>
    </source>
</evidence>
<dbReference type="Proteomes" id="UP000432015">
    <property type="component" value="Unassembled WGS sequence"/>
</dbReference>
<sequence length="294" mass="31085">MGGPREVGGGDGDGWAECGQGHTHWGRFGASGLLAYHRDAGGQVWVLLQHRALWGLGGGTWGMFGGALHSHEDPVGGALRETSEESTLSPDDVVVRGTSVEDHGGWAFTSVIAAVPERVEVRPASRETQGAEWVRAEEVGDRELFAPFERSWSWLRDAMKGLVLIVDAANVVGARADGWWKDRAGANARLRDDLAVLERGVEGVPGVPFDRTFPEVVLVVEGAARGVAGEPAGPGGVRVVAAPGSGDDHIVGLLADPRPDTVHLVVTADRGLRARCEAAGASVVGPRWLLDRLR</sequence>
<comment type="caution">
    <text evidence="3">The sequence shown here is derived from an EMBL/GenBank/DDBJ whole genome shotgun (WGS) entry which is preliminary data.</text>
</comment>
<dbReference type="GO" id="GO:0016787">
    <property type="term" value="F:hydrolase activity"/>
    <property type="evidence" value="ECO:0007669"/>
    <property type="project" value="UniProtKB-KW"/>
</dbReference>
<dbReference type="PROSITE" id="PS51462">
    <property type="entry name" value="NUDIX"/>
    <property type="match status" value="1"/>
</dbReference>
<reference evidence="3 4" key="1">
    <citation type="submission" date="2019-11" db="EMBL/GenBank/DDBJ databases">
        <authorList>
            <person name="Cao P."/>
        </authorList>
    </citation>
    <scope>NUCLEOTIDE SEQUENCE [LARGE SCALE GENOMIC DNA]</scope>
    <source>
        <strain evidence="3 4">NEAU-AAG5</strain>
    </source>
</reference>
<accession>A0A7K1LDB0</accession>
<dbReference type="RefSeq" id="WP_156222035.1">
    <property type="nucleotide sequence ID" value="NZ_WOFH01000020.1"/>
</dbReference>
<dbReference type="InterPro" id="IPR020084">
    <property type="entry name" value="NUDIX_hydrolase_CS"/>
</dbReference>
<name>A0A7K1LDB0_9ACTN</name>